<dbReference type="Pfam" id="PF13174">
    <property type="entry name" value="TPR_6"/>
    <property type="match status" value="1"/>
</dbReference>
<protein>
    <submittedName>
        <fullName evidence="4">Tetratricopeptide repeat protein</fullName>
    </submittedName>
</protein>
<dbReference type="InterPro" id="IPR011990">
    <property type="entry name" value="TPR-like_helical_dom_sf"/>
</dbReference>
<evidence type="ECO:0000313" key="4">
    <source>
        <dbReference type="EMBL" id="HIP98558.1"/>
    </source>
</evidence>
<dbReference type="PROSITE" id="PS50005">
    <property type="entry name" value="TPR"/>
    <property type="match status" value="1"/>
</dbReference>
<sequence length="492" mass="57191">LAGYSAYLLGDYEKTALYLGRLENRNETDERLLLDALLRLKRWKEFTAELKKVKDKYPDLYREFLGWYYYYRGNWAKAAPLLKDTLYRAIAYFNLGAYQKVLALLGDNSGPTAKVLKAKALLALGNFDGAIAQLRGLSTPEALYLKGIALFAKGNYRQAAYWFEKLLHWTNKYPDALLRLADCYYNLREYEKAKRLYIKFIRLFPKDKNISDAYLGLINLYLTTGDLSLVEYIYRIVERYPNLVSEEIKLKLAQAFAKNGQTQKALKLLNNLLRSKDPYIRGEALLTLAKLNPQRAEDYLKEVISLGVPQLQSRAVINLAYYYLQKGEREKAKQLLDKFADRVTQVDKLIELYILLGDFKKLYYLLQELIAVDNSYTKVAFDVAGKYRQWEFYKLALYSLDPKIAATSAYRLELLALKRNDLRSALKYALTLKVRKLKYEPIYSRAIFVIVEKLYEKGYISDACQLIGEINEMYLNPSQKLKLETIKVDCKK</sequence>
<dbReference type="InterPro" id="IPR019734">
    <property type="entry name" value="TPR_rpt"/>
</dbReference>
<proteinExistence type="predicted"/>
<feature type="non-terminal residue" evidence="4">
    <location>
        <position position="1"/>
    </location>
</feature>
<dbReference type="SUPFAM" id="SSF48452">
    <property type="entry name" value="TPR-like"/>
    <property type="match status" value="2"/>
</dbReference>
<dbReference type="SMART" id="SM00028">
    <property type="entry name" value="TPR"/>
    <property type="match status" value="4"/>
</dbReference>
<evidence type="ECO:0000256" key="1">
    <source>
        <dbReference type="ARBA" id="ARBA00022737"/>
    </source>
</evidence>
<keyword evidence="1" id="KW-0677">Repeat</keyword>
<dbReference type="Proteomes" id="UP000606463">
    <property type="component" value="Unassembled WGS sequence"/>
</dbReference>
<comment type="caution">
    <text evidence="4">The sequence shown here is derived from an EMBL/GenBank/DDBJ whole genome shotgun (WGS) entry which is preliminary data.</text>
</comment>
<evidence type="ECO:0000313" key="5">
    <source>
        <dbReference type="Proteomes" id="UP000606463"/>
    </source>
</evidence>
<dbReference type="EMBL" id="DQVE01000045">
    <property type="protein sequence ID" value="HIP98558.1"/>
    <property type="molecule type" value="Genomic_DNA"/>
</dbReference>
<gene>
    <name evidence="4" type="ORF">EYH37_04250</name>
</gene>
<evidence type="ECO:0000256" key="3">
    <source>
        <dbReference type="PROSITE-ProRule" id="PRU00339"/>
    </source>
</evidence>
<reference evidence="4" key="1">
    <citation type="journal article" date="2020" name="ISME J.">
        <title>Gammaproteobacteria mediating utilization of methyl-, sulfur- and petroleum organic compounds in deep ocean hydrothermal plumes.</title>
        <authorList>
            <person name="Zhou Z."/>
            <person name="Liu Y."/>
            <person name="Pan J."/>
            <person name="Cron B.R."/>
            <person name="Toner B.M."/>
            <person name="Anantharaman K."/>
            <person name="Breier J.A."/>
            <person name="Dick G.J."/>
            <person name="Li M."/>
        </authorList>
    </citation>
    <scope>NUCLEOTIDE SEQUENCE</scope>
    <source>
        <strain evidence="4">SZUA-1501</strain>
    </source>
</reference>
<keyword evidence="2 3" id="KW-0802">TPR repeat</keyword>
<accession>A0A9D1CGJ1</accession>
<organism evidence="4 5">
    <name type="scientific">Aquifex aeolicus</name>
    <dbReference type="NCBI Taxonomy" id="63363"/>
    <lineage>
        <taxon>Bacteria</taxon>
        <taxon>Pseudomonadati</taxon>
        <taxon>Aquificota</taxon>
        <taxon>Aquificia</taxon>
        <taxon>Aquificales</taxon>
        <taxon>Aquificaceae</taxon>
        <taxon>Aquifex</taxon>
    </lineage>
</organism>
<dbReference type="PANTHER" id="PTHR45586">
    <property type="entry name" value="TPR REPEAT-CONTAINING PROTEIN PA4667"/>
    <property type="match status" value="1"/>
</dbReference>
<dbReference type="Pfam" id="PF14559">
    <property type="entry name" value="TPR_19"/>
    <property type="match status" value="1"/>
</dbReference>
<dbReference type="Gene3D" id="1.25.40.10">
    <property type="entry name" value="Tetratricopeptide repeat domain"/>
    <property type="match status" value="3"/>
</dbReference>
<dbReference type="PANTHER" id="PTHR45586:SF1">
    <property type="entry name" value="LIPOPOLYSACCHARIDE ASSEMBLY PROTEIN B"/>
    <property type="match status" value="1"/>
</dbReference>
<dbReference type="AlphaFoldDB" id="A0A9D1CGJ1"/>
<name>A0A9D1CGJ1_AQUAO</name>
<feature type="repeat" description="TPR" evidence="3">
    <location>
        <begin position="174"/>
        <end position="207"/>
    </location>
</feature>
<evidence type="ECO:0000256" key="2">
    <source>
        <dbReference type="ARBA" id="ARBA00022803"/>
    </source>
</evidence>
<dbReference type="InterPro" id="IPR051012">
    <property type="entry name" value="CellSynth/LPSAsmb/PSIAsmb"/>
</dbReference>